<dbReference type="EMBL" id="JACHJQ010000001">
    <property type="protein sequence ID" value="MBB4905043.1"/>
    <property type="molecule type" value="Genomic_DNA"/>
</dbReference>
<evidence type="ECO:0000313" key="1">
    <source>
        <dbReference type="EMBL" id="MBB4905043.1"/>
    </source>
</evidence>
<protein>
    <submittedName>
        <fullName evidence="1">Uncharacterized protein</fullName>
    </submittedName>
</protein>
<dbReference type="RefSeq" id="WP_184809195.1">
    <property type="nucleotide sequence ID" value="NZ_JACHJQ010000001.1"/>
</dbReference>
<gene>
    <name evidence="1" type="ORF">FHR82_001253</name>
</gene>
<organism evidence="1 2">
    <name type="scientific">Actinophytocola algeriensis</name>
    <dbReference type="NCBI Taxonomy" id="1768010"/>
    <lineage>
        <taxon>Bacteria</taxon>
        <taxon>Bacillati</taxon>
        <taxon>Actinomycetota</taxon>
        <taxon>Actinomycetes</taxon>
        <taxon>Pseudonocardiales</taxon>
        <taxon>Pseudonocardiaceae</taxon>
    </lineage>
</organism>
<comment type="caution">
    <text evidence="1">The sequence shown here is derived from an EMBL/GenBank/DDBJ whole genome shotgun (WGS) entry which is preliminary data.</text>
</comment>
<proteinExistence type="predicted"/>
<dbReference type="AlphaFoldDB" id="A0A7W7Q1C0"/>
<accession>A0A7W7Q1C0</accession>
<name>A0A7W7Q1C0_9PSEU</name>
<dbReference type="Proteomes" id="UP000520767">
    <property type="component" value="Unassembled WGS sequence"/>
</dbReference>
<keyword evidence="2" id="KW-1185">Reference proteome</keyword>
<reference evidence="1 2" key="1">
    <citation type="submission" date="2020-08" db="EMBL/GenBank/DDBJ databases">
        <title>Genomic Encyclopedia of Type Strains, Phase III (KMG-III): the genomes of soil and plant-associated and newly described type strains.</title>
        <authorList>
            <person name="Whitman W."/>
        </authorList>
    </citation>
    <scope>NUCLEOTIDE SEQUENCE [LARGE SCALE GENOMIC DNA]</scope>
    <source>
        <strain evidence="1 2">CECT 8960</strain>
    </source>
</reference>
<evidence type="ECO:0000313" key="2">
    <source>
        <dbReference type="Proteomes" id="UP000520767"/>
    </source>
</evidence>
<sequence>MGYQERRVELIAKRAAPHLEAGEQIQTGFVAQSGSGIFNVRVWTFVVTDRAILVVGRGGAQRYRRGFLFGEPTGMYHTIELDRTYKVHRQYYAEITAADEALRDMLARGNPPESEQR</sequence>